<dbReference type="Proteomes" id="UP000234641">
    <property type="component" value="Unassembled WGS sequence"/>
</dbReference>
<feature type="active site" evidence="11 12">
    <location>
        <position position="184"/>
    </location>
</feature>
<dbReference type="GeneID" id="303221901"/>
<dbReference type="RefSeq" id="WP_101553730.1">
    <property type="nucleotide sequence ID" value="NZ_FXYY01000002.1"/>
</dbReference>
<keyword evidence="15" id="KW-0328">Glycosyltransferase</keyword>
<keyword evidence="7 11" id="KW-0456">Lyase</keyword>
<evidence type="ECO:0000256" key="11">
    <source>
        <dbReference type="HAMAP-Rule" id="MF_00278"/>
    </source>
</evidence>
<keyword evidence="15" id="KW-0808">Transferase</keyword>
<evidence type="ECO:0000313" key="16">
    <source>
        <dbReference type="Proteomes" id="UP000234641"/>
    </source>
</evidence>
<evidence type="ECO:0000256" key="8">
    <source>
        <dbReference type="ARBA" id="ARBA00025299"/>
    </source>
</evidence>
<keyword evidence="4 11" id="KW-0378">Hydrolase</keyword>
<feature type="domain" description="Glutamine amidotransferase" evidence="14">
    <location>
        <begin position="6"/>
        <end position="198"/>
    </location>
</feature>
<evidence type="ECO:0000256" key="5">
    <source>
        <dbReference type="ARBA" id="ARBA00022962"/>
    </source>
</evidence>
<evidence type="ECO:0000256" key="7">
    <source>
        <dbReference type="ARBA" id="ARBA00023239"/>
    </source>
</evidence>
<feature type="active site" evidence="11 12">
    <location>
        <position position="182"/>
    </location>
</feature>
<dbReference type="Pfam" id="PF00117">
    <property type="entry name" value="GATase"/>
    <property type="match status" value="1"/>
</dbReference>
<protein>
    <recommendedName>
        <fullName evidence="11">Imidazole glycerol phosphate synthase subunit HisH</fullName>
        <ecNumber evidence="11">4.3.2.10</ecNumber>
    </recommendedName>
    <alternativeName>
        <fullName evidence="11">IGP synthase glutaminase subunit</fullName>
        <ecNumber evidence="11">3.5.1.2</ecNumber>
    </alternativeName>
    <alternativeName>
        <fullName evidence="11">IGP synthase subunit HisH</fullName>
    </alternativeName>
    <alternativeName>
        <fullName evidence="11">ImGP synthase subunit HisH</fullName>
        <shortName evidence="11">IGPS subunit HisH</shortName>
    </alternativeName>
</protein>
<dbReference type="PROSITE" id="PS51273">
    <property type="entry name" value="GATASE_TYPE_1"/>
    <property type="match status" value="1"/>
</dbReference>
<evidence type="ECO:0000256" key="2">
    <source>
        <dbReference type="ARBA" id="ARBA00011152"/>
    </source>
</evidence>
<gene>
    <name evidence="11" type="primary">hisH</name>
    <name evidence="15" type="ORF">BLIN9172_00558</name>
</gene>
<dbReference type="EC" id="4.3.2.10" evidence="11"/>
<comment type="catalytic activity">
    <reaction evidence="10 11">
        <text>L-glutamine + H2O = L-glutamate + NH4(+)</text>
        <dbReference type="Rhea" id="RHEA:15889"/>
        <dbReference type="ChEBI" id="CHEBI:15377"/>
        <dbReference type="ChEBI" id="CHEBI:28938"/>
        <dbReference type="ChEBI" id="CHEBI:29985"/>
        <dbReference type="ChEBI" id="CHEBI:58359"/>
        <dbReference type="EC" id="3.5.1.2"/>
    </reaction>
</comment>
<organism evidence="15 16">
    <name type="scientific">Brevibacterium linens ATCC 9172</name>
    <dbReference type="NCBI Taxonomy" id="1255617"/>
    <lineage>
        <taxon>Bacteria</taxon>
        <taxon>Bacillati</taxon>
        <taxon>Actinomycetota</taxon>
        <taxon>Actinomycetes</taxon>
        <taxon>Micrococcales</taxon>
        <taxon>Brevibacteriaceae</taxon>
        <taxon>Brevibacterium</taxon>
    </lineage>
</organism>
<keyword evidence="5 11" id="KW-0315">Glutamine amidotransferase</keyword>
<dbReference type="GO" id="GO:0004359">
    <property type="term" value="F:glutaminase activity"/>
    <property type="evidence" value="ECO:0007669"/>
    <property type="project" value="UniProtKB-EC"/>
</dbReference>
<dbReference type="SUPFAM" id="SSF52317">
    <property type="entry name" value="Class I glutamine amidotransferase-like"/>
    <property type="match status" value="1"/>
</dbReference>
<comment type="subunit">
    <text evidence="2 11">Heterodimer of HisH and HisF.</text>
</comment>
<dbReference type="GO" id="GO:0000105">
    <property type="term" value="P:L-histidine biosynthetic process"/>
    <property type="evidence" value="ECO:0007669"/>
    <property type="project" value="UniProtKB-UniRule"/>
</dbReference>
<dbReference type="PIRSF" id="PIRSF000495">
    <property type="entry name" value="Amidotransf_hisH"/>
    <property type="match status" value="1"/>
</dbReference>
<feature type="active site" description="Nucleophile" evidence="11 12">
    <location>
        <position position="81"/>
    </location>
</feature>
<evidence type="ECO:0000313" key="15">
    <source>
        <dbReference type="EMBL" id="SMX67338.1"/>
    </source>
</evidence>
<feature type="compositionally biased region" description="Polar residues" evidence="13">
    <location>
        <begin position="212"/>
        <end position="230"/>
    </location>
</feature>
<name>A0A2H1HWQ7_BRELN</name>
<dbReference type="EC" id="3.5.1.2" evidence="11"/>
<dbReference type="NCBIfam" id="TIGR01855">
    <property type="entry name" value="IMP_synth_hisH"/>
    <property type="match status" value="1"/>
</dbReference>
<dbReference type="GO" id="GO:0005737">
    <property type="term" value="C:cytoplasm"/>
    <property type="evidence" value="ECO:0007669"/>
    <property type="project" value="UniProtKB-SubCell"/>
</dbReference>
<dbReference type="HAMAP" id="MF_00278">
    <property type="entry name" value="HisH"/>
    <property type="match status" value="1"/>
</dbReference>
<comment type="subcellular location">
    <subcellularLocation>
        <location evidence="11">Cytoplasm</location>
    </subcellularLocation>
</comment>
<proteinExistence type="inferred from homology"/>
<dbReference type="PANTHER" id="PTHR42701:SF1">
    <property type="entry name" value="IMIDAZOLE GLYCEROL PHOSPHATE SYNTHASE SUBUNIT HISH"/>
    <property type="match status" value="1"/>
</dbReference>
<evidence type="ECO:0000256" key="6">
    <source>
        <dbReference type="ARBA" id="ARBA00023102"/>
    </source>
</evidence>
<evidence type="ECO:0000259" key="14">
    <source>
        <dbReference type="Pfam" id="PF00117"/>
    </source>
</evidence>
<dbReference type="GO" id="GO:0016829">
    <property type="term" value="F:lyase activity"/>
    <property type="evidence" value="ECO:0007669"/>
    <property type="project" value="UniProtKB-KW"/>
</dbReference>
<evidence type="ECO:0000256" key="1">
    <source>
        <dbReference type="ARBA" id="ARBA00005091"/>
    </source>
</evidence>
<keyword evidence="11" id="KW-0963">Cytoplasm</keyword>
<dbReference type="InterPro" id="IPR029062">
    <property type="entry name" value="Class_I_gatase-like"/>
</dbReference>
<dbReference type="InterPro" id="IPR010139">
    <property type="entry name" value="Imidazole-glycPsynth_HisH"/>
</dbReference>
<comment type="pathway">
    <text evidence="1 11">Amino-acid biosynthesis; L-histidine biosynthesis; L-histidine from 5-phospho-alpha-D-ribose 1-diphosphate: step 5/9.</text>
</comment>
<sequence>MRTVAVLDYGAGNVRSAVRAVAAAGAEVTLTADRDVINDSDGLLVPGVGAFSAVMAGLDNVGGVDLIRARHEQGRPLLGICVGLQVFFSRGEEHGVKTDGIGLWPGAVTGLEAPVIPHMGWSKVSAPADSAMFAGVGDERFYFVHSYAATEPPPNATVTTARHGSDFIAAVEDGTTWAAQFHPEKSAEAGARLLRNWLASFAADSSPDGGFVSTSDSGSIGSTPTDPLSS</sequence>
<evidence type="ECO:0000256" key="4">
    <source>
        <dbReference type="ARBA" id="ARBA00022801"/>
    </source>
</evidence>
<dbReference type="UniPathway" id="UPA00031">
    <property type="reaction ID" value="UER00010"/>
</dbReference>
<evidence type="ECO:0000256" key="3">
    <source>
        <dbReference type="ARBA" id="ARBA00022605"/>
    </source>
</evidence>
<keyword evidence="3 11" id="KW-0028">Amino-acid biosynthesis</keyword>
<comment type="function">
    <text evidence="8 11">IGPS catalyzes the conversion of PRFAR and glutamine to IGP, AICAR and glutamate. The HisH subunit catalyzes the hydrolysis of glutamine to glutamate and ammonia as part of the synthesis of IGP and AICAR. The resulting ammonia molecule is channeled to the active site of HisF.</text>
</comment>
<evidence type="ECO:0000256" key="12">
    <source>
        <dbReference type="PIRSR" id="PIRSR000495-1"/>
    </source>
</evidence>
<dbReference type="InterPro" id="IPR017926">
    <property type="entry name" value="GATASE"/>
</dbReference>
<evidence type="ECO:0000256" key="9">
    <source>
        <dbReference type="ARBA" id="ARBA00047838"/>
    </source>
</evidence>
<dbReference type="PANTHER" id="PTHR42701">
    <property type="entry name" value="IMIDAZOLE GLYCEROL PHOSPHATE SYNTHASE SUBUNIT HISH"/>
    <property type="match status" value="1"/>
</dbReference>
<reference evidence="15 16" key="1">
    <citation type="submission" date="2017-03" db="EMBL/GenBank/DDBJ databases">
        <authorList>
            <person name="Afonso C.L."/>
            <person name="Miller P.J."/>
            <person name="Scott M.A."/>
            <person name="Spackman E."/>
            <person name="Goraichik I."/>
            <person name="Dimitrov K.M."/>
            <person name="Suarez D.L."/>
            <person name="Swayne D.E."/>
        </authorList>
    </citation>
    <scope>NUCLEOTIDE SEQUENCE [LARGE SCALE GENOMIC DNA]</scope>
    <source>
        <strain evidence="15 16">ATCC 9172</strain>
    </source>
</reference>
<dbReference type="Gene3D" id="3.40.50.880">
    <property type="match status" value="1"/>
</dbReference>
<comment type="catalytic activity">
    <reaction evidence="9 11">
        <text>5-[(5-phospho-1-deoxy-D-ribulos-1-ylimino)methylamino]-1-(5-phospho-beta-D-ribosyl)imidazole-4-carboxamide + L-glutamine = D-erythro-1-(imidazol-4-yl)glycerol 3-phosphate + 5-amino-1-(5-phospho-beta-D-ribosyl)imidazole-4-carboxamide + L-glutamate + H(+)</text>
        <dbReference type="Rhea" id="RHEA:24793"/>
        <dbReference type="ChEBI" id="CHEBI:15378"/>
        <dbReference type="ChEBI" id="CHEBI:29985"/>
        <dbReference type="ChEBI" id="CHEBI:58278"/>
        <dbReference type="ChEBI" id="CHEBI:58359"/>
        <dbReference type="ChEBI" id="CHEBI:58475"/>
        <dbReference type="ChEBI" id="CHEBI:58525"/>
        <dbReference type="EC" id="4.3.2.10"/>
    </reaction>
</comment>
<keyword evidence="6 11" id="KW-0368">Histidine biosynthesis</keyword>
<accession>A0A2H1HWQ7</accession>
<feature type="region of interest" description="Disordered" evidence="13">
    <location>
        <begin position="204"/>
        <end position="230"/>
    </location>
</feature>
<dbReference type="EMBL" id="FXYY01000002">
    <property type="protein sequence ID" value="SMX67338.1"/>
    <property type="molecule type" value="Genomic_DNA"/>
</dbReference>
<dbReference type="GO" id="GO:0000107">
    <property type="term" value="F:imidazoleglycerol-phosphate synthase activity"/>
    <property type="evidence" value="ECO:0007669"/>
    <property type="project" value="UniProtKB-UniRule"/>
</dbReference>
<dbReference type="AlphaFoldDB" id="A0A2H1HWQ7"/>
<evidence type="ECO:0000256" key="13">
    <source>
        <dbReference type="SAM" id="MobiDB-lite"/>
    </source>
</evidence>
<evidence type="ECO:0000256" key="10">
    <source>
        <dbReference type="ARBA" id="ARBA00049534"/>
    </source>
</evidence>